<accession>A0A6J5L2P8</accession>
<sequence length="134" mass="14746">MTALYNIANQYLQLAEQLADGDFDASTIADTIEASGIVDDLATKASGIEYVARSAEAHNIAIDAEIARLQALKSQRVKVAAGLRAYILQNMQRMNIERIDCPLFTMTIRKNPASVDIYDERSIPADFMVTPEPP</sequence>
<gene>
    <name evidence="1" type="ORF">UFOVP92_1</name>
</gene>
<proteinExistence type="predicted"/>
<protein>
    <submittedName>
        <fullName evidence="1">Siphovirus Gp157</fullName>
    </submittedName>
</protein>
<organism evidence="1">
    <name type="scientific">uncultured Caudovirales phage</name>
    <dbReference type="NCBI Taxonomy" id="2100421"/>
    <lineage>
        <taxon>Viruses</taxon>
        <taxon>Duplodnaviria</taxon>
        <taxon>Heunggongvirae</taxon>
        <taxon>Uroviricota</taxon>
        <taxon>Caudoviricetes</taxon>
        <taxon>Peduoviridae</taxon>
        <taxon>Maltschvirus</taxon>
        <taxon>Maltschvirus maltsch</taxon>
    </lineage>
</organism>
<dbReference type="EMBL" id="LR796211">
    <property type="protein sequence ID" value="CAB4127507.1"/>
    <property type="molecule type" value="Genomic_DNA"/>
</dbReference>
<dbReference type="InterPro" id="IPR008840">
    <property type="entry name" value="Sipho_Gp157"/>
</dbReference>
<reference evidence="1" key="1">
    <citation type="submission" date="2020-04" db="EMBL/GenBank/DDBJ databases">
        <authorList>
            <person name="Chiriac C."/>
            <person name="Salcher M."/>
            <person name="Ghai R."/>
            <person name="Kavagutti S V."/>
        </authorList>
    </citation>
    <scope>NUCLEOTIDE SEQUENCE</scope>
</reference>
<dbReference type="Pfam" id="PF05565">
    <property type="entry name" value="Sipho_Gp157"/>
    <property type="match status" value="1"/>
</dbReference>
<feature type="non-terminal residue" evidence="1">
    <location>
        <position position="134"/>
    </location>
</feature>
<evidence type="ECO:0000313" key="1">
    <source>
        <dbReference type="EMBL" id="CAB4127507.1"/>
    </source>
</evidence>
<name>A0A6J5L2P8_9CAUD</name>